<accession>A0A426ZIP5</accession>
<dbReference type="AlphaFoldDB" id="A0A426ZIP5"/>
<evidence type="ECO:0000313" key="3">
    <source>
        <dbReference type="Proteomes" id="UP000287651"/>
    </source>
</evidence>
<dbReference type="EMBL" id="AMZH03006428">
    <property type="protein sequence ID" value="RRT63866.1"/>
    <property type="molecule type" value="Genomic_DNA"/>
</dbReference>
<dbReference type="Proteomes" id="UP000287651">
    <property type="component" value="Unassembled WGS sequence"/>
</dbReference>
<name>A0A426ZIP5_ENSVE</name>
<evidence type="ECO:0000256" key="1">
    <source>
        <dbReference type="SAM" id="MobiDB-lite"/>
    </source>
</evidence>
<gene>
    <name evidence="2" type="ORF">B296_00037971</name>
</gene>
<feature type="region of interest" description="Disordered" evidence="1">
    <location>
        <begin position="49"/>
        <end position="133"/>
    </location>
</feature>
<protein>
    <submittedName>
        <fullName evidence="2">Uncharacterized protein</fullName>
    </submittedName>
</protein>
<sequence>MYDPCRRFDTESRLLTRLNPTVRTGRHAHRRWSRLVKERTKERRVEHWKTMKLGRSRESVTPSINQVRPGPPADAPTGNAAALAPEPSRPPPPPLLVFSASRETSPSSPEKRPIFPGESPPPRPRRRSPTADFRLRFPREGVREGCSNPNVASLGAVLREGLRHF</sequence>
<proteinExistence type="predicted"/>
<comment type="caution">
    <text evidence="2">The sequence shown here is derived from an EMBL/GenBank/DDBJ whole genome shotgun (WGS) entry which is preliminary data.</text>
</comment>
<evidence type="ECO:0000313" key="2">
    <source>
        <dbReference type="EMBL" id="RRT63866.1"/>
    </source>
</evidence>
<organism evidence="2 3">
    <name type="scientific">Ensete ventricosum</name>
    <name type="common">Abyssinian banana</name>
    <name type="synonym">Musa ensete</name>
    <dbReference type="NCBI Taxonomy" id="4639"/>
    <lineage>
        <taxon>Eukaryota</taxon>
        <taxon>Viridiplantae</taxon>
        <taxon>Streptophyta</taxon>
        <taxon>Embryophyta</taxon>
        <taxon>Tracheophyta</taxon>
        <taxon>Spermatophyta</taxon>
        <taxon>Magnoliopsida</taxon>
        <taxon>Liliopsida</taxon>
        <taxon>Zingiberales</taxon>
        <taxon>Musaceae</taxon>
        <taxon>Ensete</taxon>
    </lineage>
</organism>
<reference evidence="2 3" key="1">
    <citation type="journal article" date="2014" name="Agronomy (Basel)">
        <title>A Draft Genome Sequence for Ensete ventricosum, the Drought-Tolerant Tree Against Hunger.</title>
        <authorList>
            <person name="Harrison J."/>
            <person name="Moore K.A."/>
            <person name="Paszkiewicz K."/>
            <person name="Jones T."/>
            <person name="Grant M."/>
            <person name="Ambacheew D."/>
            <person name="Muzemil S."/>
            <person name="Studholme D.J."/>
        </authorList>
    </citation>
    <scope>NUCLEOTIDE SEQUENCE [LARGE SCALE GENOMIC DNA]</scope>
</reference>